<comment type="similarity">
    <text evidence="1">Belongs to the bacterial reverse transcriptase family.</text>
</comment>
<dbReference type="AlphaFoldDB" id="A0ABD5LRR7"/>
<dbReference type="RefSeq" id="WP_112295601.1">
    <property type="nucleotide sequence ID" value="NZ_JBETME010000013.1"/>
</dbReference>
<dbReference type="Proteomes" id="UP001438189">
    <property type="component" value="Unassembled WGS sequence"/>
</dbReference>
<gene>
    <name evidence="3" type="ORF">ABVB70_23030</name>
</gene>
<dbReference type="Pfam" id="PF00078">
    <property type="entry name" value="RVT_1"/>
    <property type="match status" value="1"/>
</dbReference>
<name>A0ABD5LRR7_AGRRD</name>
<evidence type="ECO:0000313" key="3">
    <source>
        <dbReference type="EMBL" id="MES4993190.1"/>
    </source>
</evidence>
<keyword evidence="3" id="KW-0695">RNA-directed DNA polymerase</keyword>
<reference evidence="3 4" key="1">
    <citation type="submission" date="2024-06" db="EMBL/GenBank/DDBJ databases">
        <title>Genome sequencing of Agrobacterium spp. from tobacco in Serbia.</title>
        <authorList>
            <person name="Ilicic R.J."/>
            <person name="Studholme D.J."/>
            <person name="Jelusic A."/>
            <person name="Barac G."/>
            <person name="Bagi F."/>
            <person name="Popovic Milovanovic T."/>
        </authorList>
    </citation>
    <scope>NUCLEOTIDE SEQUENCE [LARGE SCALE GENOMIC DNA]</scope>
    <source>
        <strain evidence="3 4">DA1</strain>
    </source>
</reference>
<dbReference type="CDD" id="cd01646">
    <property type="entry name" value="RT_Bac_retron_I"/>
    <property type="match status" value="1"/>
</dbReference>
<dbReference type="PANTHER" id="PTHR34047:SF8">
    <property type="entry name" value="PROTEIN YKFC"/>
    <property type="match status" value="1"/>
</dbReference>
<organism evidence="3 4">
    <name type="scientific">Agrobacterium radiobacter</name>
    <dbReference type="NCBI Taxonomy" id="362"/>
    <lineage>
        <taxon>Bacteria</taxon>
        <taxon>Pseudomonadati</taxon>
        <taxon>Pseudomonadota</taxon>
        <taxon>Alphaproteobacteria</taxon>
        <taxon>Hyphomicrobiales</taxon>
        <taxon>Rhizobiaceae</taxon>
        <taxon>Rhizobium/Agrobacterium group</taxon>
        <taxon>Agrobacterium</taxon>
        <taxon>Agrobacterium tumefaciens complex</taxon>
    </lineage>
</organism>
<dbReference type="PANTHER" id="PTHR34047">
    <property type="entry name" value="NUCLEAR INTRON MATURASE 1, MITOCHONDRIAL-RELATED"/>
    <property type="match status" value="1"/>
</dbReference>
<dbReference type="SUPFAM" id="SSF56672">
    <property type="entry name" value="DNA/RNA polymerases"/>
    <property type="match status" value="1"/>
</dbReference>
<sequence>MAIQLGSISFDETVVIKQLKTDFRDDWFPDPIGYNDFISGGLLPNIILENFQKNHGTYSPAQALLLNVPKSNFTLRYALETSFTDRAIYHSLAMHLLPFYDRTISQWVFSHRANGSAAGDRSDSKYVFRNGIQAWNDFLGCVQSAIKPGTVLLSTDLANYFENINLKKLKEIMLESVPSLDADAGQKSQLRQYIEQLFSCLSSWSFNIERGLPQNRDASSFLANVYMRSVDQVMLEKGYTYFRYMDDIKIVCPSEGAAKLALKELILALRPLGQFVNGGKTNIVAAEDECRIRDCLDLPSIEMKRIDSAWASKALNPISRSFVPLKKLATETLTAGKFHSREFRFCINRLETLARCSEFKVPAAYFNDLTPLVISGLDAAPVATDQICRYLRAIELNVGDFTAIVEHLIDDSKGIYNWKNYRLWVLMTQKEFRSEALMERARTIISEHGDNPTRAGATLYLGAFGTVEDRELIATKFHQLKSFLGQRNAIIAVQELHFRPATGKQVGINTHVSAYLRDDLKGAYRALNRGGVYAEKLEPVSITRYIEQERDYD</sequence>
<keyword evidence="3" id="KW-0548">Nucleotidyltransferase</keyword>
<dbReference type="EMBL" id="JBETME010000013">
    <property type="protein sequence ID" value="MES4993190.1"/>
    <property type="molecule type" value="Genomic_DNA"/>
</dbReference>
<evidence type="ECO:0000256" key="1">
    <source>
        <dbReference type="ARBA" id="ARBA00034120"/>
    </source>
</evidence>
<accession>A0ABD5LRR7</accession>
<dbReference type="GO" id="GO:0003964">
    <property type="term" value="F:RNA-directed DNA polymerase activity"/>
    <property type="evidence" value="ECO:0007669"/>
    <property type="project" value="UniProtKB-KW"/>
</dbReference>
<feature type="domain" description="Reverse transcriptase" evidence="2">
    <location>
        <begin position="49"/>
        <end position="315"/>
    </location>
</feature>
<evidence type="ECO:0000259" key="2">
    <source>
        <dbReference type="PROSITE" id="PS50878"/>
    </source>
</evidence>
<evidence type="ECO:0000313" key="4">
    <source>
        <dbReference type="Proteomes" id="UP001438189"/>
    </source>
</evidence>
<dbReference type="InterPro" id="IPR000477">
    <property type="entry name" value="RT_dom"/>
</dbReference>
<dbReference type="InterPro" id="IPR043502">
    <property type="entry name" value="DNA/RNA_pol_sf"/>
</dbReference>
<protein>
    <submittedName>
        <fullName evidence="3">RNA-directed DNA polymerase</fullName>
    </submittedName>
</protein>
<dbReference type="PROSITE" id="PS50878">
    <property type="entry name" value="RT_POL"/>
    <property type="match status" value="1"/>
</dbReference>
<keyword evidence="3" id="KW-0808">Transferase</keyword>
<comment type="caution">
    <text evidence="3">The sequence shown here is derived from an EMBL/GenBank/DDBJ whole genome shotgun (WGS) entry which is preliminary data.</text>
</comment>
<dbReference type="InterPro" id="IPR051083">
    <property type="entry name" value="GrpII_Intron_Splice-Mob/Def"/>
</dbReference>
<proteinExistence type="inferred from homology"/>